<name>A0AAN9RFQ7_PHACN</name>
<protein>
    <submittedName>
        <fullName evidence="1">Uncharacterized protein</fullName>
    </submittedName>
</protein>
<dbReference type="Proteomes" id="UP001374584">
    <property type="component" value="Unassembled WGS sequence"/>
</dbReference>
<evidence type="ECO:0000313" key="2">
    <source>
        <dbReference type="Proteomes" id="UP001374584"/>
    </source>
</evidence>
<accession>A0AAN9RFQ7</accession>
<dbReference type="EMBL" id="JAYMYR010000004">
    <property type="protein sequence ID" value="KAK7369649.1"/>
    <property type="molecule type" value="Genomic_DNA"/>
</dbReference>
<sequence length="80" mass="8793">MCGGEEVISAALFLPSQSVTCRIYRGPVRIGVKFSSPTTPPFFFQLATQPQCSFSISLPLHRLVTGNEPSFSDRLYPLLS</sequence>
<reference evidence="1 2" key="1">
    <citation type="submission" date="2024-01" db="EMBL/GenBank/DDBJ databases">
        <title>The genomes of 5 underutilized Papilionoideae crops provide insights into root nodulation and disease resistanc.</title>
        <authorList>
            <person name="Jiang F."/>
        </authorList>
    </citation>
    <scope>NUCLEOTIDE SEQUENCE [LARGE SCALE GENOMIC DNA]</scope>
    <source>
        <strain evidence="1">JINMINGXINNONG_FW02</strain>
        <tissue evidence="1">Leaves</tissue>
    </source>
</reference>
<gene>
    <name evidence="1" type="ORF">VNO80_11691</name>
</gene>
<dbReference type="AlphaFoldDB" id="A0AAN9RFQ7"/>
<proteinExistence type="predicted"/>
<evidence type="ECO:0000313" key="1">
    <source>
        <dbReference type="EMBL" id="KAK7369649.1"/>
    </source>
</evidence>
<keyword evidence="2" id="KW-1185">Reference proteome</keyword>
<comment type="caution">
    <text evidence="1">The sequence shown here is derived from an EMBL/GenBank/DDBJ whole genome shotgun (WGS) entry which is preliminary data.</text>
</comment>
<organism evidence="1 2">
    <name type="scientific">Phaseolus coccineus</name>
    <name type="common">Scarlet runner bean</name>
    <name type="synonym">Phaseolus multiflorus</name>
    <dbReference type="NCBI Taxonomy" id="3886"/>
    <lineage>
        <taxon>Eukaryota</taxon>
        <taxon>Viridiplantae</taxon>
        <taxon>Streptophyta</taxon>
        <taxon>Embryophyta</taxon>
        <taxon>Tracheophyta</taxon>
        <taxon>Spermatophyta</taxon>
        <taxon>Magnoliopsida</taxon>
        <taxon>eudicotyledons</taxon>
        <taxon>Gunneridae</taxon>
        <taxon>Pentapetalae</taxon>
        <taxon>rosids</taxon>
        <taxon>fabids</taxon>
        <taxon>Fabales</taxon>
        <taxon>Fabaceae</taxon>
        <taxon>Papilionoideae</taxon>
        <taxon>50 kb inversion clade</taxon>
        <taxon>NPAAA clade</taxon>
        <taxon>indigoferoid/millettioid clade</taxon>
        <taxon>Phaseoleae</taxon>
        <taxon>Phaseolus</taxon>
    </lineage>
</organism>